<protein>
    <submittedName>
        <fullName evidence="2">Uncharacterized protein</fullName>
    </submittedName>
</protein>
<reference evidence="2" key="1">
    <citation type="journal article" date="2014" name="Front. Microbiol.">
        <title>High frequency of phylogenetically diverse reductive dehalogenase-homologous genes in deep subseafloor sedimentary metagenomes.</title>
        <authorList>
            <person name="Kawai M."/>
            <person name="Futagami T."/>
            <person name="Toyoda A."/>
            <person name="Takaki Y."/>
            <person name="Nishi S."/>
            <person name="Hori S."/>
            <person name="Arai W."/>
            <person name="Tsubouchi T."/>
            <person name="Morono Y."/>
            <person name="Uchiyama I."/>
            <person name="Ito T."/>
            <person name="Fujiyama A."/>
            <person name="Inagaki F."/>
            <person name="Takami H."/>
        </authorList>
    </citation>
    <scope>NUCLEOTIDE SEQUENCE</scope>
    <source>
        <strain evidence="2">Expedition CK06-06</strain>
    </source>
</reference>
<name>X1NC23_9ZZZZ</name>
<proteinExistence type="predicted"/>
<accession>X1NC23</accession>
<feature type="non-terminal residue" evidence="2">
    <location>
        <position position="244"/>
    </location>
</feature>
<feature type="transmembrane region" description="Helical" evidence="1">
    <location>
        <begin position="208"/>
        <end position="239"/>
    </location>
</feature>
<keyword evidence="1" id="KW-0812">Transmembrane</keyword>
<keyword evidence="1" id="KW-0472">Membrane</keyword>
<evidence type="ECO:0000256" key="1">
    <source>
        <dbReference type="SAM" id="Phobius"/>
    </source>
</evidence>
<dbReference type="AlphaFoldDB" id="X1NC23"/>
<dbReference type="EMBL" id="BARV01025176">
    <property type="protein sequence ID" value="GAI41552.1"/>
    <property type="molecule type" value="Genomic_DNA"/>
</dbReference>
<evidence type="ECO:0000313" key="2">
    <source>
        <dbReference type="EMBL" id="GAI41552.1"/>
    </source>
</evidence>
<keyword evidence="1" id="KW-1133">Transmembrane helix</keyword>
<comment type="caution">
    <text evidence="2">The sequence shown here is derived from an EMBL/GenBank/DDBJ whole genome shotgun (WGS) entry which is preliminary data.</text>
</comment>
<feature type="transmembrane region" description="Helical" evidence="1">
    <location>
        <begin position="67"/>
        <end position="85"/>
    </location>
</feature>
<gene>
    <name evidence="2" type="ORF">S06H3_40950</name>
</gene>
<feature type="transmembrane region" description="Helical" evidence="1">
    <location>
        <begin position="97"/>
        <end position="125"/>
    </location>
</feature>
<organism evidence="2">
    <name type="scientific">marine sediment metagenome</name>
    <dbReference type="NCBI Taxonomy" id="412755"/>
    <lineage>
        <taxon>unclassified sequences</taxon>
        <taxon>metagenomes</taxon>
        <taxon>ecological metagenomes</taxon>
    </lineage>
</organism>
<feature type="transmembrane region" description="Helical" evidence="1">
    <location>
        <begin position="131"/>
        <end position="158"/>
    </location>
</feature>
<sequence>MRNKLLILSVVAFLVVIGAEMTGFDYTIGDHPYYAGNAPEKMAPGQFGQGHDLTLLILKPMAILGDAALPIFINFMFVLSVYFMLKPFIKYPEWAFLLAPLTPLAAIYAQIFAISIFNFMLGFYFRGRKEIAPVFLVLIFLAHWWTGVFVAGIFTLYVLAFDRKFWVTSLVPTIIIAGFFFFFMSQGMGFLTQSPGTETSFMFFLPLLGAYLGVAGFFLLLTRGLSLFILSFFGLYLLYKRHRA</sequence>
<feature type="transmembrane region" description="Helical" evidence="1">
    <location>
        <begin position="165"/>
        <end position="188"/>
    </location>
</feature>